<gene>
    <name evidence="1" type="ORF">S12H4_59313</name>
</gene>
<comment type="caution">
    <text evidence="1">The sequence shown here is derived from an EMBL/GenBank/DDBJ whole genome shotgun (WGS) entry which is preliminary data.</text>
</comment>
<proteinExistence type="predicted"/>
<name>X1VTL2_9ZZZZ</name>
<organism evidence="1">
    <name type="scientific">marine sediment metagenome</name>
    <dbReference type="NCBI Taxonomy" id="412755"/>
    <lineage>
        <taxon>unclassified sequences</taxon>
        <taxon>metagenomes</taxon>
        <taxon>ecological metagenomes</taxon>
    </lineage>
</organism>
<evidence type="ECO:0000313" key="1">
    <source>
        <dbReference type="EMBL" id="GAJ24337.1"/>
    </source>
</evidence>
<dbReference type="AlphaFoldDB" id="X1VTL2"/>
<reference evidence="1" key="1">
    <citation type="journal article" date="2014" name="Front. Microbiol.">
        <title>High frequency of phylogenetically diverse reductive dehalogenase-homologous genes in deep subseafloor sedimentary metagenomes.</title>
        <authorList>
            <person name="Kawai M."/>
            <person name="Futagami T."/>
            <person name="Toyoda A."/>
            <person name="Takaki Y."/>
            <person name="Nishi S."/>
            <person name="Hori S."/>
            <person name="Arai W."/>
            <person name="Tsubouchi T."/>
            <person name="Morono Y."/>
            <person name="Uchiyama I."/>
            <person name="Ito T."/>
            <person name="Fujiyama A."/>
            <person name="Inagaki F."/>
            <person name="Takami H."/>
        </authorList>
    </citation>
    <scope>NUCLEOTIDE SEQUENCE</scope>
    <source>
        <strain evidence="1">Expedition CK06-06</strain>
    </source>
</reference>
<feature type="non-terminal residue" evidence="1">
    <location>
        <position position="103"/>
    </location>
</feature>
<protein>
    <submittedName>
        <fullName evidence="1">Uncharacterized protein</fullName>
    </submittedName>
</protein>
<dbReference type="EMBL" id="BARW01038725">
    <property type="protein sequence ID" value="GAJ24337.1"/>
    <property type="molecule type" value="Genomic_DNA"/>
</dbReference>
<sequence>MELFPLLRPAGNDTEVQFNDGLIFGSDSTYTFNKATDTLTVGCATIGPSTAVFQPASDSTTFFQVLDADGGTPILNIDSTNERVGIGTATPSTKLHLVGTNPD</sequence>
<accession>X1VTL2</accession>